<sequence>METNEFLLRQERTSTADEQQNWPTFNIEPTAPSSESLSPIAARTRSRSRSALAWTPGLGPPAQPQLSPPSSAYGDTESPLLGGPELLVDRFKRSGPSERRLLLQALSSVFDHSDLVYLSELIKPLMCRDFLTEMPPEIALQIIGYLDDPKDLVRCSQVSKRWRAIVADEHTWKALCEKVYRGGSARALSGLSTSNSYSAIQRGVFRRLANDYRQGGTHARAAYLFTNPDAMRMADALPPEAEGTGGPAPVRGLGLALTDAVATGQIPSGRSAEDGGRANEIGVQTHQLADMLEPLSLNNLGGMGAHAVERANLPLPSAFNTPSLNSPADPLDQASEDTAEEPARFSYKREFKQLFMTASSWLNGPGRVLSTQTSADDGAVTSLAFDTQWIVVAMNSRELHVFSASTGTYVRTLRGHEAGVWCLVLVSAGGGPVHPVSGDASPETRRTRRSSSVGPASPVAERRALPTSAPFARSGSTMSNLSAASNDSQSYSGRFQSTDQADSPLRSKHPRRPSSFSGLENKEREGQFGTQRSSDGPMGMGLGAGGNGGPVSQQNTACGTARGWGQPEALVISAGSDRDIRVWDVRSGTCLFRLRGHSSTIRCLRVLEGRPIAVSASRDHTLRVWDLRNGRCRRTLRGHTDSVRCIEVHDNKVASGSYDLSCKLWNVDTGECLFTFTGHIKQIFTIAYDGNHIATGSLDSTVRTYNAITGESIAALQGHILLVTQVLIKDSILVSGGHEGSIMVTDLTTEEKVHRLLAHDNSITSLQFDSRYLVTGSNDGHVKLFDLKTGQFIRDLIEPCDLVWKVAIRDDKCVVLYQKQGRTVLSLISFRASDSDL</sequence>
<feature type="repeat" description="WD" evidence="3">
    <location>
        <begin position="570"/>
        <end position="593"/>
    </location>
</feature>
<feature type="repeat" description="WD" evidence="3">
    <location>
        <begin position="594"/>
        <end position="635"/>
    </location>
</feature>
<dbReference type="PANTHER" id="PTHR22847">
    <property type="entry name" value="WD40 REPEAT PROTEIN"/>
    <property type="match status" value="1"/>
</dbReference>
<dbReference type="PROSITE" id="PS50294">
    <property type="entry name" value="WD_REPEATS_REGION"/>
    <property type="match status" value="3"/>
</dbReference>
<keyword evidence="7" id="KW-1185">Reference proteome</keyword>
<feature type="repeat" description="WD" evidence="3">
    <location>
        <begin position="676"/>
        <end position="715"/>
    </location>
</feature>
<dbReference type="RefSeq" id="XP_014568795.1">
    <property type="nucleotide sequence ID" value="XM_014713309.1"/>
</dbReference>
<dbReference type="PRINTS" id="PR00320">
    <property type="entry name" value="GPROTEINBRPT"/>
</dbReference>
<feature type="region of interest" description="Disordered" evidence="4">
    <location>
        <begin position="318"/>
        <end position="339"/>
    </location>
</feature>
<dbReference type="InterPro" id="IPR001680">
    <property type="entry name" value="WD40_rpt"/>
</dbReference>
<dbReference type="Proteomes" id="UP000009131">
    <property type="component" value="Unassembled WGS sequence"/>
</dbReference>
<dbReference type="PROSITE" id="PS50082">
    <property type="entry name" value="WD_REPEATS_2"/>
    <property type="match status" value="5"/>
</dbReference>
<dbReference type="SMART" id="SM00256">
    <property type="entry name" value="FBOX"/>
    <property type="match status" value="1"/>
</dbReference>
<feature type="compositionally biased region" description="Low complexity" evidence="4">
    <location>
        <begin position="38"/>
        <end position="57"/>
    </location>
</feature>
<dbReference type="OrthoDB" id="190105at2759"/>
<feature type="compositionally biased region" description="Gly residues" evidence="4">
    <location>
        <begin position="538"/>
        <end position="549"/>
    </location>
</feature>
<evidence type="ECO:0000256" key="4">
    <source>
        <dbReference type="SAM" id="MobiDB-lite"/>
    </source>
</evidence>
<keyword evidence="1 3" id="KW-0853">WD repeat</keyword>
<evidence type="ECO:0000256" key="1">
    <source>
        <dbReference type="ARBA" id="ARBA00022574"/>
    </source>
</evidence>
<name>G7E8V4_MIXOS</name>
<dbReference type="SMART" id="SM00320">
    <property type="entry name" value="WD40"/>
    <property type="match status" value="7"/>
</dbReference>
<dbReference type="SUPFAM" id="SSF81383">
    <property type="entry name" value="F-box domain"/>
    <property type="match status" value="1"/>
</dbReference>
<dbReference type="Gene3D" id="2.130.10.10">
    <property type="entry name" value="YVTN repeat-like/Quinoprotein amine dehydrogenase"/>
    <property type="match status" value="2"/>
</dbReference>
<evidence type="ECO:0000313" key="6">
    <source>
        <dbReference type="EMBL" id="GAA99572.1"/>
    </source>
</evidence>
<dbReference type="CDD" id="cd00200">
    <property type="entry name" value="WD40"/>
    <property type="match status" value="1"/>
</dbReference>
<feature type="compositionally biased region" description="Pro residues" evidence="4">
    <location>
        <begin position="58"/>
        <end position="67"/>
    </location>
</feature>
<dbReference type="InterPro" id="IPR019775">
    <property type="entry name" value="WD40_repeat_CS"/>
</dbReference>
<dbReference type="STRING" id="764103.G7E8V4"/>
<reference evidence="6 7" key="1">
    <citation type="journal article" date="2011" name="J. Gen. Appl. Microbiol.">
        <title>Draft genome sequencing of the enigmatic basidiomycete Mixia osmundae.</title>
        <authorList>
            <person name="Nishida H."/>
            <person name="Nagatsuka Y."/>
            <person name="Sugiyama J."/>
        </authorList>
    </citation>
    <scope>NUCLEOTIDE SEQUENCE [LARGE SCALE GENOMIC DNA]</scope>
    <source>
        <strain evidence="7">CBS 9802 / IAM 14324 / JCM 22182 / KY 12970</strain>
    </source>
</reference>
<keyword evidence="2" id="KW-0677">Repeat</keyword>
<dbReference type="SUPFAM" id="SSF50978">
    <property type="entry name" value="WD40 repeat-like"/>
    <property type="match status" value="2"/>
</dbReference>
<feature type="repeat" description="WD" evidence="3">
    <location>
        <begin position="636"/>
        <end position="675"/>
    </location>
</feature>
<dbReference type="HOGENOM" id="CLU_000288_103_2_1"/>
<dbReference type="eggNOG" id="KOG0274">
    <property type="taxonomic scope" value="Eukaryota"/>
</dbReference>
<feature type="repeat" description="WD" evidence="3">
    <location>
        <begin position="756"/>
        <end position="795"/>
    </location>
</feature>
<dbReference type="Pfam" id="PF00400">
    <property type="entry name" value="WD40"/>
    <property type="match status" value="4"/>
</dbReference>
<feature type="region of interest" description="Disordered" evidence="4">
    <location>
        <begin position="1"/>
        <end position="79"/>
    </location>
</feature>
<accession>G7E8V4</accession>
<organism evidence="6 7">
    <name type="scientific">Mixia osmundae (strain CBS 9802 / IAM 14324 / JCM 22182 / KY 12970)</name>
    <dbReference type="NCBI Taxonomy" id="764103"/>
    <lineage>
        <taxon>Eukaryota</taxon>
        <taxon>Fungi</taxon>
        <taxon>Dikarya</taxon>
        <taxon>Basidiomycota</taxon>
        <taxon>Pucciniomycotina</taxon>
        <taxon>Mixiomycetes</taxon>
        <taxon>Mixiales</taxon>
        <taxon>Mixiaceae</taxon>
        <taxon>Mixia</taxon>
    </lineage>
</organism>
<evidence type="ECO:0000313" key="7">
    <source>
        <dbReference type="Proteomes" id="UP000009131"/>
    </source>
</evidence>
<dbReference type="InParanoid" id="G7E8V4"/>
<dbReference type="InterPro" id="IPR020472">
    <property type="entry name" value="WD40_PAC1"/>
</dbReference>
<dbReference type="PROSITE" id="PS00678">
    <property type="entry name" value="WD_REPEATS_1"/>
    <property type="match status" value="3"/>
</dbReference>
<evidence type="ECO:0000256" key="3">
    <source>
        <dbReference type="PROSITE-ProRule" id="PRU00221"/>
    </source>
</evidence>
<gene>
    <name evidence="6" type="primary">Mo06273</name>
    <name evidence="6" type="ORF">E5Q_06273</name>
</gene>
<dbReference type="InterPro" id="IPR015943">
    <property type="entry name" value="WD40/YVTN_repeat-like_dom_sf"/>
</dbReference>
<dbReference type="InterPro" id="IPR001810">
    <property type="entry name" value="F-box_dom"/>
</dbReference>
<dbReference type="InterPro" id="IPR036322">
    <property type="entry name" value="WD40_repeat_dom_sf"/>
</dbReference>
<reference evidence="6 7" key="2">
    <citation type="journal article" date="2012" name="Open Biol.">
        <title>Characteristics of nucleosomes and linker DNA regions on the genome of the basidiomycete Mixia osmundae revealed by mono- and dinucleosome mapping.</title>
        <authorList>
            <person name="Nishida H."/>
            <person name="Kondo S."/>
            <person name="Matsumoto T."/>
            <person name="Suzuki Y."/>
            <person name="Yoshikawa H."/>
            <person name="Taylor T.D."/>
            <person name="Sugiyama J."/>
        </authorList>
    </citation>
    <scope>NUCLEOTIDE SEQUENCE [LARGE SCALE GENOMIC DNA]</scope>
    <source>
        <strain evidence="7">CBS 9802 / IAM 14324 / JCM 22182 / KY 12970</strain>
    </source>
</reference>
<dbReference type="PROSITE" id="PS50181">
    <property type="entry name" value="FBOX"/>
    <property type="match status" value="1"/>
</dbReference>
<dbReference type="PANTHER" id="PTHR22847:SF637">
    <property type="entry name" value="WD REPEAT DOMAIN 5B"/>
    <property type="match status" value="1"/>
</dbReference>
<dbReference type="Pfam" id="PF12937">
    <property type="entry name" value="F-box-like"/>
    <property type="match status" value="1"/>
</dbReference>
<dbReference type="InterPro" id="IPR036047">
    <property type="entry name" value="F-box-like_dom_sf"/>
</dbReference>
<protein>
    <recommendedName>
        <fullName evidence="5">F-box domain-containing protein</fullName>
    </recommendedName>
</protein>
<dbReference type="AlphaFoldDB" id="G7E8V4"/>
<feature type="compositionally biased region" description="Polar residues" evidence="4">
    <location>
        <begin position="474"/>
        <end position="501"/>
    </location>
</feature>
<dbReference type="EMBL" id="BABT02000220">
    <property type="protein sequence ID" value="GAA99572.1"/>
    <property type="molecule type" value="Genomic_DNA"/>
</dbReference>
<feature type="domain" description="F-box" evidence="5">
    <location>
        <begin position="128"/>
        <end position="175"/>
    </location>
</feature>
<proteinExistence type="predicted"/>
<evidence type="ECO:0000259" key="5">
    <source>
        <dbReference type="PROSITE" id="PS50181"/>
    </source>
</evidence>
<comment type="caution">
    <text evidence="6">The sequence shown here is derived from an EMBL/GenBank/DDBJ whole genome shotgun (WGS) entry which is preliminary data.</text>
</comment>
<dbReference type="GO" id="GO:0042393">
    <property type="term" value="F:histone binding"/>
    <property type="evidence" value="ECO:0007669"/>
    <property type="project" value="TreeGrafter"/>
</dbReference>
<dbReference type="GO" id="GO:0048188">
    <property type="term" value="C:Set1C/COMPASS complex"/>
    <property type="evidence" value="ECO:0007669"/>
    <property type="project" value="TreeGrafter"/>
</dbReference>
<dbReference type="Gene3D" id="1.20.1280.50">
    <property type="match status" value="1"/>
</dbReference>
<evidence type="ECO:0000256" key="2">
    <source>
        <dbReference type="ARBA" id="ARBA00022737"/>
    </source>
</evidence>
<feature type="region of interest" description="Disordered" evidence="4">
    <location>
        <begin position="432"/>
        <end position="560"/>
    </location>
</feature>